<evidence type="ECO:0000313" key="16">
    <source>
        <dbReference type="Proteomes" id="UP000199302"/>
    </source>
</evidence>
<evidence type="ECO:0000256" key="12">
    <source>
        <dbReference type="ARBA" id="ARBA00037975"/>
    </source>
</evidence>
<dbReference type="InterPro" id="IPR036761">
    <property type="entry name" value="TTHA0802/YceI-like_sf"/>
</dbReference>
<dbReference type="Proteomes" id="UP000199302">
    <property type="component" value="Unassembled WGS sequence"/>
</dbReference>
<dbReference type="InterPro" id="IPR052168">
    <property type="entry name" value="Cytochrome_b561_oxidase"/>
</dbReference>
<feature type="transmembrane region" description="Helical" evidence="13">
    <location>
        <begin position="65"/>
        <end position="83"/>
    </location>
</feature>
<dbReference type="PANTHER" id="PTHR30529:SF1">
    <property type="entry name" value="CYTOCHROME B561 HOMOLOG 2"/>
    <property type="match status" value="1"/>
</dbReference>
<proteinExistence type="inferred from homology"/>
<dbReference type="EMBL" id="FOYI01000003">
    <property type="protein sequence ID" value="SFR04823.1"/>
    <property type="molecule type" value="Genomic_DNA"/>
</dbReference>
<keyword evidence="4" id="KW-1003">Cell membrane</keyword>
<dbReference type="Pfam" id="PF04264">
    <property type="entry name" value="YceI"/>
    <property type="match status" value="1"/>
</dbReference>
<evidence type="ECO:0000256" key="3">
    <source>
        <dbReference type="ARBA" id="ARBA00022448"/>
    </source>
</evidence>
<evidence type="ECO:0000256" key="2">
    <source>
        <dbReference type="ARBA" id="ARBA00004651"/>
    </source>
</evidence>
<gene>
    <name evidence="15" type="ORF">SAMN04515673_103251</name>
</gene>
<evidence type="ECO:0000256" key="9">
    <source>
        <dbReference type="ARBA" id="ARBA00022989"/>
    </source>
</evidence>
<reference evidence="15 16" key="1">
    <citation type="submission" date="2016-10" db="EMBL/GenBank/DDBJ databases">
        <authorList>
            <person name="de Groot N.N."/>
        </authorList>
    </citation>
    <scope>NUCLEOTIDE SEQUENCE [LARGE SCALE GENOMIC DNA]</scope>
    <source>
        <strain evidence="16">KMM 9023,NRIC 0796,JCM 17311,KCTC 23692</strain>
    </source>
</reference>
<dbReference type="GO" id="GO:0022904">
    <property type="term" value="P:respiratory electron transport chain"/>
    <property type="evidence" value="ECO:0007669"/>
    <property type="project" value="InterPro"/>
</dbReference>
<dbReference type="InterPro" id="IPR016174">
    <property type="entry name" value="Di-haem_cyt_TM"/>
</dbReference>
<evidence type="ECO:0000256" key="11">
    <source>
        <dbReference type="ARBA" id="ARBA00023136"/>
    </source>
</evidence>
<keyword evidence="10" id="KW-0408">Iron</keyword>
<dbReference type="SUPFAM" id="SSF101874">
    <property type="entry name" value="YceI-like"/>
    <property type="match status" value="1"/>
</dbReference>
<dbReference type="InterPro" id="IPR007372">
    <property type="entry name" value="Lipid/polyisoprenoid-bd_YceI"/>
</dbReference>
<name>A0A1I6DHA7_9RHOB</name>
<keyword evidence="8" id="KW-0249">Electron transport</keyword>
<keyword evidence="16" id="KW-1185">Reference proteome</keyword>
<dbReference type="AlphaFoldDB" id="A0A1I6DHA7"/>
<dbReference type="GO" id="GO:0046872">
    <property type="term" value="F:metal ion binding"/>
    <property type="evidence" value="ECO:0007669"/>
    <property type="project" value="UniProtKB-KW"/>
</dbReference>
<dbReference type="RefSeq" id="WP_092078221.1">
    <property type="nucleotide sequence ID" value="NZ_FOYI01000003.1"/>
</dbReference>
<dbReference type="GO" id="GO:0005886">
    <property type="term" value="C:plasma membrane"/>
    <property type="evidence" value="ECO:0007669"/>
    <property type="project" value="UniProtKB-SubCell"/>
</dbReference>
<protein>
    <submittedName>
        <fullName evidence="15">Cytochrome b561</fullName>
    </submittedName>
</protein>
<comment type="similarity">
    <text evidence="12">Belongs to the cytochrome b561 family.</text>
</comment>
<feature type="domain" description="Lipid/polyisoprenoid-binding YceI-like" evidence="14">
    <location>
        <begin position="258"/>
        <end position="413"/>
    </location>
</feature>
<keyword evidence="7" id="KW-0479">Metal-binding</keyword>
<dbReference type="GO" id="GO:0020037">
    <property type="term" value="F:heme binding"/>
    <property type="evidence" value="ECO:0007669"/>
    <property type="project" value="TreeGrafter"/>
</dbReference>
<keyword evidence="9 13" id="KW-1133">Transmembrane helix</keyword>
<keyword evidence="11 13" id="KW-0472">Membrane</keyword>
<keyword evidence="6 13" id="KW-0812">Transmembrane</keyword>
<accession>A0A1I6DHA7</accession>
<evidence type="ECO:0000256" key="6">
    <source>
        <dbReference type="ARBA" id="ARBA00022692"/>
    </source>
</evidence>
<evidence type="ECO:0000256" key="5">
    <source>
        <dbReference type="ARBA" id="ARBA00022617"/>
    </source>
</evidence>
<evidence type="ECO:0000256" key="1">
    <source>
        <dbReference type="ARBA" id="ARBA00001970"/>
    </source>
</evidence>
<organism evidence="15 16">
    <name type="scientific">Poseidonocella sedimentorum</name>
    <dbReference type="NCBI Taxonomy" id="871652"/>
    <lineage>
        <taxon>Bacteria</taxon>
        <taxon>Pseudomonadati</taxon>
        <taxon>Pseudomonadota</taxon>
        <taxon>Alphaproteobacteria</taxon>
        <taxon>Rhodobacterales</taxon>
        <taxon>Roseobacteraceae</taxon>
        <taxon>Poseidonocella</taxon>
    </lineage>
</organism>
<dbReference type="PANTHER" id="PTHR30529">
    <property type="entry name" value="CYTOCHROME B561"/>
    <property type="match status" value="1"/>
</dbReference>
<evidence type="ECO:0000256" key="13">
    <source>
        <dbReference type="SAM" id="Phobius"/>
    </source>
</evidence>
<dbReference type="SUPFAM" id="SSF81342">
    <property type="entry name" value="Transmembrane di-heme cytochromes"/>
    <property type="match status" value="1"/>
</dbReference>
<dbReference type="InterPro" id="IPR011577">
    <property type="entry name" value="Cyt_b561_bac/Ni-Hgenase"/>
</dbReference>
<feature type="transmembrane region" description="Helical" evidence="13">
    <location>
        <begin position="16"/>
        <end position="35"/>
    </location>
</feature>
<evidence type="ECO:0000256" key="10">
    <source>
        <dbReference type="ARBA" id="ARBA00023004"/>
    </source>
</evidence>
<dbReference type="Gene3D" id="1.20.950.20">
    <property type="entry name" value="Transmembrane di-heme cytochromes, Chain C"/>
    <property type="match status" value="1"/>
</dbReference>
<keyword evidence="3" id="KW-0813">Transport</keyword>
<dbReference type="Pfam" id="PF01292">
    <property type="entry name" value="Ni_hydr_CYTB"/>
    <property type="match status" value="1"/>
</dbReference>
<evidence type="ECO:0000256" key="4">
    <source>
        <dbReference type="ARBA" id="ARBA00022475"/>
    </source>
</evidence>
<feature type="transmembrane region" description="Helical" evidence="13">
    <location>
        <begin position="206"/>
        <end position="227"/>
    </location>
</feature>
<feature type="transmembrane region" description="Helical" evidence="13">
    <location>
        <begin position="103"/>
        <end position="121"/>
    </location>
</feature>
<comment type="cofactor">
    <cofactor evidence="1">
        <name>heme b</name>
        <dbReference type="ChEBI" id="CHEBI:60344"/>
    </cofactor>
</comment>
<evidence type="ECO:0000259" key="14">
    <source>
        <dbReference type="SMART" id="SM00867"/>
    </source>
</evidence>
<evidence type="ECO:0000256" key="7">
    <source>
        <dbReference type="ARBA" id="ARBA00022723"/>
    </source>
</evidence>
<dbReference type="SMART" id="SM00867">
    <property type="entry name" value="YceI"/>
    <property type="match status" value="1"/>
</dbReference>
<dbReference type="GO" id="GO:0009055">
    <property type="term" value="F:electron transfer activity"/>
    <property type="evidence" value="ECO:0007669"/>
    <property type="project" value="InterPro"/>
</dbReference>
<dbReference type="OrthoDB" id="1247465at2"/>
<sequence length="416" mass="43469">MAATNTAQSYGAAARAFHWLTALLMLSVIPLGLIANDLAHEIRRGTVTSQDEISRAVQLFSLHKTIGIAIFVTALARLLWALTQPRPVPLHPQRRLETLAAETAHWALYGALIIMPLSGWIHHAATDGYAPILWPLGQSLPLVPKSAALAEAFAHLHELAAWVLYAALAAHIAGALKHSVIDRDATMARMTRGTAAGQPGTGPSHLAPLLAAFALWGATVVIGLGLLTPAEPEEITQAPAARAADPETDPVAASDLPLWTVESGTLGIDVVQMGAAIAGSFAAWQADIAYDPEAAGPNKGTVDVTIDIASLTLGSVTSQAMSAEYFDADTHPTARFAAEIIEGDNGLEAQGTLSLKGTEEPVTLPFTLTIDGDTATMSGRTTLDRRAFGIGQSVSDAGTLGFDVTVSVELTANRAP</sequence>
<dbReference type="STRING" id="871652.SAMN04515673_103251"/>
<comment type="subcellular location">
    <subcellularLocation>
        <location evidence="2">Cell membrane</location>
        <topology evidence="2">Multi-pass membrane protein</topology>
    </subcellularLocation>
</comment>
<keyword evidence="5" id="KW-0349">Heme</keyword>
<evidence type="ECO:0000313" key="15">
    <source>
        <dbReference type="EMBL" id="SFR04823.1"/>
    </source>
</evidence>
<evidence type="ECO:0000256" key="8">
    <source>
        <dbReference type="ARBA" id="ARBA00022982"/>
    </source>
</evidence>
<dbReference type="Gene3D" id="2.40.128.110">
    <property type="entry name" value="Lipid/polyisoprenoid-binding, YceI-like"/>
    <property type="match status" value="1"/>
</dbReference>